<name>A0A915IC02_ROMCU</name>
<sequence>MKKSSHSLTFIHRKTQERLSSRSRNHYFTTMFETCNGVKNDSAISPRKQGIVIVENKPKTCRQKSPSKRGRLAFRWEMVIFEQQMITEFQLAAFYAINTQKLLLFEPFLDFTAKKGRLTSPKTSGLRYMYDGHINGVEAQPLPPLDGGLGGDLLNVVLDCSRVFTTSNGQVTTAPAVPPILKRKKIQNIKNTE</sequence>
<dbReference type="AlphaFoldDB" id="A0A915IC02"/>
<dbReference type="WBParaSite" id="nRc.2.0.1.t11709-RA">
    <property type="protein sequence ID" value="nRc.2.0.1.t11709-RA"/>
    <property type="gene ID" value="nRc.2.0.1.g11709"/>
</dbReference>
<proteinExistence type="predicted"/>
<evidence type="ECO:0000313" key="2">
    <source>
        <dbReference type="WBParaSite" id="nRc.2.0.1.t11709-RA"/>
    </source>
</evidence>
<accession>A0A915IC02</accession>
<keyword evidence="1" id="KW-1185">Reference proteome</keyword>
<dbReference type="Proteomes" id="UP000887565">
    <property type="component" value="Unplaced"/>
</dbReference>
<protein>
    <submittedName>
        <fullName evidence="2">Uncharacterized protein</fullName>
    </submittedName>
</protein>
<organism evidence="1 2">
    <name type="scientific">Romanomermis culicivorax</name>
    <name type="common">Nematode worm</name>
    <dbReference type="NCBI Taxonomy" id="13658"/>
    <lineage>
        <taxon>Eukaryota</taxon>
        <taxon>Metazoa</taxon>
        <taxon>Ecdysozoa</taxon>
        <taxon>Nematoda</taxon>
        <taxon>Enoplea</taxon>
        <taxon>Dorylaimia</taxon>
        <taxon>Mermithida</taxon>
        <taxon>Mermithoidea</taxon>
        <taxon>Mermithidae</taxon>
        <taxon>Romanomermis</taxon>
    </lineage>
</organism>
<evidence type="ECO:0000313" key="1">
    <source>
        <dbReference type="Proteomes" id="UP000887565"/>
    </source>
</evidence>
<reference evidence="2" key="1">
    <citation type="submission" date="2022-11" db="UniProtKB">
        <authorList>
            <consortium name="WormBaseParasite"/>
        </authorList>
    </citation>
    <scope>IDENTIFICATION</scope>
</reference>